<evidence type="ECO:0000313" key="11">
    <source>
        <dbReference type="Proteomes" id="UP000626220"/>
    </source>
</evidence>
<evidence type="ECO:0000256" key="1">
    <source>
        <dbReference type="ARBA" id="ARBA00001954"/>
    </source>
</evidence>
<dbReference type="RefSeq" id="WP_229864268.1">
    <property type="nucleotide sequence ID" value="NZ_BNCJ01000013.1"/>
</dbReference>
<evidence type="ECO:0000256" key="3">
    <source>
        <dbReference type="ARBA" id="ARBA00022723"/>
    </source>
</evidence>
<evidence type="ECO:0000256" key="5">
    <source>
        <dbReference type="ARBA" id="ARBA00022964"/>
    </source>
</evidence>
<evidence type="ECO:0000259" key="9">
    <source>
        <dbReference type="PROSITE" id="PS51819"/>
    </source>
</evidence>
<reference evidence="10" key="1">
    <citation type="journal article" date="2014" name="Int. J. Syst. Evol. Microbiol.">
        <title>Complete genome sequence of Corynebacterium casei LMG S-19264T (=DSM 44701T), isolated from a smear-ripened cheese.</title>
        <authorList>
            <consortium name="US DOE Joint Genome Institute (JGI-PGF)"/>
            <person name="Walter F."/>
            <person name="Albersmeier A."/>
            <person name="Kalinowski J."/>
            <person name="Ruckert C."/>
        </authorList>
    </citation>
    <scope>NUCLEOTIDE SEQUENCE</scope>
    <source>
        <strain evidence="10">KCTC 42650</strain>
    </source>
</reference>
<dbReference type="InterPro" id="IPR037523">
    <property type="entry name" value="VOC_core"/>
</dbReference>
<protein>
    <recommendedName>
        <fullName evidence="9">VOC domain-containing protein</fullName>
    </recommendedName>
</protein>
<comment type="similarity">
    <text evidence="2 8">Belongs to the extradiol ring-cleavage dioxygenase family.</text>
</comment>
<dbReference type="PROSITE" id="PS00082">
    <property type="entry name" value="EXTRADIOL_DIOXYGENAS"/>
    <property type="match status" value="1"/>
</dbReference>
<keyword evidence="7 8" id="KW-0408">Iron</keyword>
<keyword evidence="11" id="KW-1185">Reference proteome</keyword>
<dbReference type="InterPro" id="IPR029068">
    <property type="entry name" value="Glyas_Bleomycin-R_OHBP_Dase"/>
</dbReference>
<accession>A0A8J3H090</accession>
<evidence type="ECO:0000313" key="10">
    <source>
        <dbReference type="EMBL" id="GHF62131.1"/>
    </source>
</evidence>
<evidence type="ECO:0000256" key="4">
    <source>
        <dbReference type="ARBA" id="ARBA00022797"/>
    </source>
</evidence>
<dbReference type="GO" id="GO:0051213">
    <property type="term" value="F:dioxygenase activity"/>
    <property type="evidence" value="ECO:0007669"/>
    <property type="project" value="UniProtKB-KW"/>
</dbReference>
<dbReference type="PANTHER" id="PTHR36113:SF1">
    <property type="entry name" value="GLYOXALASE_BLEOMYCIN RESISTANCE PROTEIN_DIOXYGENASE"/>
    <property type="match status" value="1"/>
</dbReference>
<dbReference type="SUPFAM" id="SSF54593">
    <property type="entry name" value="Glyoxalase/Bleomycin resistance protein/Dihydroxybiphenyl dioxygenase"/>
    <property type="match status" value="1"/>
</dbReference>
<feature type="domain" description="VOC" evidence="9">
    <location>
        <begin position="25"/>
        <end position="158"/>
    </location>
</feature>
<dbReference type="Proteomes" id="UP000626220">
    <property type="component" value="Unassembled WGS sequence"/>
</dbReference>
<dbReference type="PROSITE" id="PS51819">
    <property type="entry name" value="VOC"/>
    <property type="match status" value="1"/>
</dbReference>
<dbReference type="AlphaFoldDB" id="A0A8J3H090"/>
<evidence type="ECO:0000256" key="6">
    <source>
        <dbReference type="ARBA" id="ARBA00023002"/>
    </source>
</evidence>
<dbReference type="InterPro" id="IPR051332">
    <property type="entry name" value="Fosfomycin_Res_Enzymes"/>
</dbReference>
<dbReference type="GO" id="GO:0008198">
    <property type="term" value="F:ferrous iron binding"/>
    <property type="evidence" value="ECO:0007669"/>
    <property type="project" value="InterPro"/>
</dbReference>
<keyword evidence="5 8" id="KW-0223">Dioxygenase</keyword>
<proteinExistence type="inferred from homology"/>
<reference evidence="10" key="2">
    <citation type="submission" date="2020-09" db="EMBL/GenBank/DDBJ databases">
        <authorList>
            <person name="Sun Q."/>
            <person name="Kim S."/>
        </authorList>
    </citation>
    <scope>NUCLEOTIDE SEQUENCE</scope>
    <source>
        <strain evidence="10">KCTC 42650</strain>
    </source>
</reference>
<dbReference type="PANTHER" id="PTHR36113">
    <property type="entry name" value="LYASE, PUTATIVE-RELATED-RELATED"/>
    <property type="match status" value="1"/>
</dbReference>
<dbReference type="Pfam" id="PF00903">
    <property type="entry name" value="Glyoxalase"/>
    <property type="match status" value="1"/>
</dbReference>
<keyword evidence="6 8" id="KW-0560">Oxidoreductase</keyword>
<keyword evidence="4 8" id="KW-0058">Aromatic hydrocarbons catabolism</keyword>
<dbReference type="InterPro" id="IPR004360">
    <property type="entry name" value="Glyas_Fos-R_dOase_dom"/>
</dbReference>
<name>A0A8J3H090_9RHOB</name>
<evidence type="ECO:0000256" key="8">
    <source>
        <dbReference type="RuleBase" id="RU000683"/>
    </source>
</evidence>
<comment type="cofactor">
    <cofactor evidence="1 8">
        <name>Fe(2+)</name>
        <dbReference type="ChEBI" id="CHEBI:29033"/>
    </cofactor>
</comment>
<dbReference type="EMBL" id="BNCJ01000013">
    <property type="protein sequence ID" value="GHF62131.1"/>
    <property type="molecule type" value="Genomic_DNA"/>
</dbReference>
<organism evidence="10 11">
    <name type="scientific">Seohaeicola zhoushanensis</name>
    <dbReference type="NCBI Taxonomy" id="1569283"/>
    <lineage>
        <taxon>Bacteria</taxon>
        <taxon>Pseudomonadati</taxon>
        <taxon>Pseudomonadota</taxon>
        <taxon>Alphaproteobacteria</taxon>
        <taxon>Rhodobacterales</taxon>
        <taxon>Roseobacteraceae</taxon>
        <taxon>Seohaeicola</taxon>
    </lineage>
</organism>
<gene>
    <name evidence="10" type="ORF">GCM10017056_36860</name>
</gene>
<comment type="caution">
    <text evidence="10">The sequence shown here is derived from an EMBL/GenBank/DDBJ whole genome shotgun (WGS) entry which is preliminary data.</text>
</comment>
<dbReference type="CDD" id="cd06587">
    <property type="entry name" value="VOC"/>
    <property type="match status" value="1"/>
</dbReference>
<evidence type="ECO:0000256" key="2">
    <source>
        <dbReference type="ARBA" id="ARBA00008784"/>
    </source>
</evidence>
<evidence type="ECO:0000256" key="7">
    <source>
        <dbReference type="ARBA" id="ARBA00023004"/>
    </source>
</evidence>
<sequence>MANVDVQKAPHATARPRNPGLTPMMLNHAAWVTHDVEATHDFYTRIMGMELASTVIDDAVPSTGDAFPYFHLFFKMKDGSTFAFFEAPGLPAPAKSTHPAYDVFTHIALEVDSTDKVLEWYEWLKSNDIDIVGPTDHGIILSIYFFDPNGVRLEITTPLDKDWNNHTETAADDFRAWTDAKRKAKEQGDDVVQAMIDLARKRRAERNAAKSAGH</sequence>
<dbReference type="Gene3D" id="3.10.180.10">
    <property type="entry name" value="2,3-Dihydroxybiphenyl 1,2-Dioxygenase, domain 1"/>
    <property type="match status" value="1"/>
</dbReference>
<keyword evidence="3" id="KW-0479">Metal-binding</keyword>
<dbReference type="InterPro" id="IPR000486">
    <property type="entry name" value="Xdiol_ring_cleave_dOase_1/2"/>
</dbReference>